<evidence type="ECO:0000313" key="3">
    <source>
        <dbReference type="EMBL" id="CAK9040370.1"/>
    </source>
</evidence>
<dbReference type="SUPFAM" id="SSF53474">
    <property type="entry name" value="alpha/beta-Hydrolases"/>
    <property type="match status" value="1"/>
</dbReference>
<dbReference type="Gene3D" id="3.40.50.1820">
    <property type="entry name" value="alpha/beta hydrolase"/>
    <property type="match status" value="1"/>
</dbReference>
<accession>A0ABP0LQB7</accession>
<evidence type="ECO:0000256" key="2">
    <source>
        <dbReference type="SAM" id="SignalP"/>
    </source>
</evidence>
<keyword evidence="4" id="KW-1185">Reference proteome</keyword>
<keyword evidence="2" id="KW-0732">Signal</keyword>
<dbReference type="PANTHER" id="PTHR12277:SF81">
    <property type="entry name" value="PROTEIN ABHD13"/>
    <property type="match status" value="1"/>
</dbReference>
<comment type="caution">
    <text evidence="3">The sequence shown here is derived from an EMBL/GenBank/DDBJ whole genome shotgun (WGS) entry which is preliminary data.</text>
</comment>
<feature type="transmembrane region" description="Helical" evidence="1">
    <location>
        <begin position="50"/>
        <end position="67"/>
    </location>
</feature>
<evidence type="ECO:0008006" key="5">
    <source>
        <dbReference type="Google" id="ProtNLM"/>
    </source>
</evidence>
<reference evidence="3 4" key="1">
    <citation type="submission" date="2024-02" db="EMBL/GenBank/DDBJ databases">
        <authorList>
            <person name="Chen Y."/>
            <person name="Shah S."/>
            <person name="Dougan E. K."/>
            <person name="Thang M."/>
            <person name="Chan C."/>
        </authorList>
    </citation>
    <scope>NUCLEOTIDE SEQUENCE [LARGE SCALE GENOMIC DNA]</scope>
</reference>
<feature type="signal peptide" evidence="2">
    <location>
        <begin position="1"/>
        <end position="18"/>
    </location>
</feature>
<keyword evidence="1" id="KW-0472">Membrane</keyword>
<keyword evidence="1" id="KW-1133">Transmembrane helix</keyword>
<evidence type="ECO:0000313" key="4">
    <source>
        <dbReference type="Proteomes" id="UP001642484"/>
    </source>
</evidence>
<keyword evidence="1" id="KW-0812">Transmembrane</keyword>
<dbReference type="EMBL" id="CAXAMN010013335">
    <property type="protein sequence ID" value="CAK9040370.1"/>
    <property type="molecule type" value="Genomic_DNA"/>
</dbReference>
<sequence length="379" mass="42212">MSSFVAVCFLGVATFLLGLQLSIPRADFEDLEDFDDDADYNSWISMCQKFLILLMAVILVPLAMIVLQQRNILYRPIVAGRRVSIGHKSNPAAWGLEHEGFFLSSRDGTKLNAWLLYPQKGAQTKRPALLFFHSNAGDIPQRLDFFSQLCRQLNVVILAMEYRGFGRSADGGISEKSFVEDAACAYNWLVNYASTEKSCVDPARLFIFGRSLGGCVAVRLLTFLLGASAGSNCPEEMRRGADSAGGPGEKQPLPLPAGVLIENSPSCIADMAMHLMPFLRILPRRLLSWPVLLDEWRSNDWLNWIGSALSSQKKSLRICLLSAAHDKVVPASCMEELRDVGGKHKSLDISFHSFQRGEHMSTYLLAGDRYWQALRNFIN</sequence>
<protein>
    <recommendedName>
        <fullName evidence="5">Serine aminopeptidase S33 domain-containing protein</fullName>
    </recommendedName>
</protein>
<proteinExistence type="predicted"/>
<dbReference type="InterPro" id="IPR029058">
    <property type="entry name" value="AB_hydrolase_fold"/>
</dbReference>
<name>A0ABP0LQB7_9DINO</name>
<gene>
    <name evidence="3" type="ORF">CCMP2556_LOCUS21747</name>
</gene>
<dbReference type="Proteomes" id="UP001642484">
    <property type="component" value="Unassembled WGS sequence"/>
</dbReference>
<evidence type="ECO:0000256" key="1">
    <source>
        <dbReference type="SAM" id="Phobius"/>
    </source>
</evidence>
<dbReference type="PANTHER" id="PTHR12277">
    <property type="entry name" value="ALPHA/BETA HYDROLASE DOMAIN-CONTAINING PROTEIN"/>
    <property type="match status" value="1"/>
</dbReference>
<feature type="chain" id="PRO_5046145849" description="Serine aminopeptidase S33 domain-containing protein" evidence="2">
    <location>
        <begin position="19"/>
        <end position="379"/>
    </location>
</feature>
<organism evidence="3 4">
    <name type="scientific">Durusdinium trenchii</name>
    <dbReference type="NCBI Taxonomy" id="1381693"/>
    <lineage>
        <taxon>Eukaryota</taxon>
        <taxon>Sar</taxon>
        <taxon>Alveolata</taxon>
        <taxon>Dinophyceae</taxon>
        <taxon>Suessiales</taxon>
        <taxon>Symbiodiniaceae</taxon>
        <taxon>Durusdinium</taxon>
    </lineage>
</organism>